<reference evidence="1" key="1">
    <citation type="journal article" date="2022" name="bioRxiv">
        <title>Sequencing and chromosome-scale assembly of the giantPleurodeles waltlgenome.</title>
        <authorList>
            <person name="Brown T."/>
            <person name="Elewa A."/>
            <person name="Iarovenko S."/>
            <person name="Subramanian E."/>
            <person name="Araus A.J."/>
            <person name="Petzold A."/>
            <person name="Susuki M."/>
            <person name="Suzuki K.-i.T."/>
            <person name="Hayashi T."/>
            <person name="Toyoda A."/>
            <person name="Oliveira C."/>
            <person name="Osipova E."/>
            <person name="Leigh N.D."/>
            <person name="Simon A."/>
            <person name="Yun M.H."/>
        </authorList>
    </citation>
    <scope>NUCLEOTIDE SEQUENCE</scope>
    <source>
        <strain evidence="1">20211129_DDA</strain>
        <tissue evidence="1">Liver</tissue>
    </source>
</reference>
<dbReference type="EMBL" id="JANPWB010000011">
    <property type="protein sequence ID" value="KAJ1121902.1"/>
    <property type="molecule type" value="Genomic_DNA"/>
</dbReference>
<organism evidence="1 2">
    <name type="scientific">Pleurodeles waltl</name>
    <name type="common">Iberian ribbed newt</name>
    <dbReference type="NCBI Taxonomy" id="8319"/>
    <lineage>
        <taxon>Eukaryota</taxon>
        <taxon>Metazoa</taxon>
        <taxon>Chordata</taxon>
        <taxon>Craniata</taxon>
        <taxon>Vertebrata</taxon>
        <taxon>Euteleostomi</taxon>
        <taxon>Amphibia</taxon>
        <taxon>Batrachia</taxon>
        <taxon>Caudata</taxon>
        <taxon>Salamandroidea</taxon>
        <taxon>Salamandridae</taxon>
        <taxon>Pleurodelinae</taxon>
        <taxon>Pleurodeles</taxon>
    </lineage>
</organism>
<protein>
    <submittedName>
        <fullName evidence="1">Uncharacterized protein</fullName>
    </submittedName>
</protein>
<dbReference type="AlphaFoldDB" id="A0AAV7P0Z8"/>
<evidence type="ECO:0000313" key="1">
    <source>
        <dbReference type="EMBL" id="KAJ1121902.1"/>
    </source>
</evidence>
<dbReference type="Proteomes" id="UP001066276">
    <property type="component" value="Chromosome 7"/>
</dbReference>
<comment type="caution">
    <text evidence="1">The sequence shown here is derived from an EMBL/GenBank/DDBJ whole genome shotgun (WGS) entry which is preliminary data.</text>
</comment>
<proteinExistence type="predicted"/>
<accession>A0AAV7P0Z8</accession>
<gene>
    <name evidence="1" type="ORF">NDU88_000411</name>
</gene>
<evidence type="ECO:0000313" key="2">
    <source>
        <dbReference type="Proteomes" id="UP001066276"/>
    </source>
</evidence>
<keyword evidence="2" id="KW-1185">Reference proteome</keyword>
<name>A0AAV7P0Z8_PLEWA</name>
<sequence>MQDTLNKILVAIEDTKLTLSQEIGKVSSELSHLRTDHHKLVDRVEATETSLEELQPMHRALRFQVTHLSERVQVLERHAEDAEGRSQRNNIQIIGMPEGIEGTDVVAYLETWLCTIIDEHPLTPFFALERAY</sequence>